<gene>
    <name evidence="2" type="ORF">HWA77_17640</name>
</gene>
<feature type="region of interest" description="Disordered" evidence="1">
    <location>
        <begin position="17"/>
        <end position="52"/>
    </location>
</feature>
<reference evidence="2 3" key="1">
    <citation type="submission" date="2020-06" db="EMBL/GenBank/DDBJ databases">
        <title>Photobacterium damselae subsp. damselae comparative genomics.</title>
        <authorList>
            <person name="Osorio C.R."/>
        </authorList>
    </citation>
    <scope>NUCLEOTIDE SEQUENCE [LARGE SCALE GENOMIC DNA]</scope>
    <source>
        <strain evidence="2 3">TW250/03</strain>
    </source>
</reference>
<proteinExistence type="predicted"/>
<sequence length="338" mass="37991">MADKPILGRSAVKPAKLSLGRSAKSEKPLLSGTTRPHILGSQEATSKNSSSIVTKEQKMVEQYPSAYAATNAVPLPTKVPSGYVFEWDYLQTFSHTELESFIKHEANCRASNDLNERNLTDITSDIATTQREVCYLIKLHGKYYVVEGWRRTTGAIITKAALTFAVLDLDRKLEKDPDYRLPTYINVFELVTKLSAKESHSLRDRGLHFFNYINTHKVTRPQCAEFHGISLTTLNRDLVSAQVSSDWLVIFDSFKDFSRKDFVTLNRIEMSIKAINKDNDAITDAVLESSEIVLKSVKESDEPLSIAQILDLIICPFNEEKKKKKAAAANKPQAIKSF</sequence>
<feature type="non-terminal residue" evidence="2">
    <location>
        <position position="338"/>
    </location>
</feature>
<evidence type="ECO:0000313" key="2">
    <source>
        <dbReference type="EMBL" id="NVP02040.1"/>
    </source>
</evidence>
<protein>
    <submittedName>
        <fullName evidence="2">Uncharacterized protein</fullName>
    </submittedName>
</protein>
<name>A0A850QZL7_PHODD</name>
<dbReference type="Proteomes" id="UP000533429">
    <property type="component" value="Unassembled WGS sequence"/>
</dbReference>
<dbReference type="Gene3D" id="1.10.10.2830">
    <property type="match status" value="1"/>
</dbReference>
<accession>A0A850QZL7</accession>
<organism evidence="2 3">
    <name type="scientific">Photobacterium damselae subsp. damselae</name>
    <name type="common">Listonella damsela</name>
    <dbReference type="NCBI Taxonomy" id="85581"/>
    <lineage>
        <taxon>Bacteria</taxon>
        <taxon>Pseudomonadati</taxon>
        <taxon>Pseudomonadota</taxon>
        <taxon>Gammaproteobacteria</taxon>
        <taxon>Vibrionales</taxon>
        <taxon>Vibrionaceae</taxon>
        <taxon>Photobacterium</taxon>
    </lineage>
</organism>
<dbReference type="EMBL" id="JABXOR010001108">
    <property type="protein sequence ID" value="NVP02040.1"/>
    <property type="molecule type" value="Genomic_DNA"/>
</dbReference>
<evidence type="ECO:0000256" key="1">
    <source>
        <dbReference type="SAM" id="MobiDB-lite"/>
    </source>
</evidence>
<comment type="caution">
    <text evidence="2">The sequence shown here is derived from an EMBL/GenBank/DDBJ whole genome shotgun (WGS) entry which is preliminary data.</text>
</comment>
<dbReference type="AlphaFoldDB" id="A0A850QZL7"/>
<feature type="compositionally biased region" description="Polar residues" evidence="1">
    <location>
        <begin position="42"/>
        <end position="52"/>
    </location>
</feature>
<evidence type="ECO:0000313" key="3">
    <source>
        <dbReference type="Proteomes" id="UP000533429"/>
    </source>
</evidence>